<feature type="transmembrane region" description="Helical" evidence="1">
    <location>
        <begin position="42"/>
        <end position="68"/>
    </location>
</feature>
<evidence type="ECO:0000256" key="2">
    <source>
        <dbReference type="SAM" id="SignalP"/>
    </source>
</evidence>
<dbReference type="AlphaFoldDB" id="A0A0L6VS73"/>
<proteinExistence type="predicted"/>
<keyword evidence="4" id="KW-1185">Reference proteome</keyword>
<organism evidence="3 4">
    <name type="scientific">Puccinia sorghi</name>
    <dbReference type="NCBI Taxonomy" id="27349"/>
    <lineage>
        <taxon>Eukaryota</taxon>
        <taxon>Fungi</taxon>
        <taxon>Dikarya</taxon>
        <taxon>Basidiomycota</taxon>
        <taxon>Pucciniomycotina</taxon>
        <taxon>Pucciniomycetes</taxon>
        <taxon>Pucciniales</taxon>
        <taxon>Pucciniaceae</taxon>
        <taxon>Puccinia</taxon>
    </lineage>
</organism>
<evidence type="ECO:0000256" key="1">
    <source>
        <dbReference type="SAM" id="Phobius"/>
    </source>
</evidence>
<gene>
    <name evidence="3" type="ORF">VP01_1127g1</name>
</gene>
<evidence type="ECO:0000313" key="4">
    <source>
        <dbReference type="Proteomes" id="UP000037035"/>
    </source>
</evidence>
<accession>A0A0L6VS73</accession>
<evidence type="ECO:0000313" key="3">
    <source>
        <dbReference type="EMBL" id="KNZ63563.1"/>
    </source>
</evidence>
<dbReference type="EMBL" id="LAVV01001421">
    <property type="protein sequence ID" value="KNZ63563.1"/>
    <property type="molecule type" value="Genomic_DNA"/>
</dbReference>
<keyword evidence="1" id="KW-1133">Transmembrane helix</keyword>
<keyword evidence="1" id="KW-0812">Transmembrane</keyword>
<feature type="chain" id="PRO_5005568743" evidence="2">
    <location>
        <begin position="19"/>
        <end position="332"/>
    </location>
</feature>
<keyword evidence="1" id="KW-0472">Membrane</keyword>
<comment type="caution">
    <text evidence="3">The sequence shown here is derived from an EMBL/GenBank/DDBJ whole genome shotgun (WGS) entry which is preliminary data.</text>
</comment>
<dbReference type="VEuPathDB" id="FungiDB:VP01_1127g1"/>
<protein>
    <submittedName>
        <fullName evidence="3">Putative signal peptide protein</fullName>
    </submittedName>
</protein>
<feature type="signal peptide" evidence="2">
    <location>
        <begin position="1"/>
        <end position="18"/>
    </location>
</feature>
<dbReference type="Proteomes" id="UP000037035">
    <property type="component" value="Unassembled WGS sequence"/>
</dbReference>
<reference evidence="3 4" key="1">
    <citation type="submission" date="2015-08" db="EMBL/GenBank/DDBJ databases">
        <title>Next Generation Sequencing and Analysis of the Genome of Puccinia sorghi L Schw, the Causal Agent of Maize Common Rust.</title>
        <authorList>
            <person name="Rochi L."/>
            <person name="Burguener G."/>
            <person name="Darino M."/>
            <person name="Turjanski A."/>
            <person name="Kreff E."/>
            <person name="Dieguez M.J."/>
            <person name="Sacco F."/>
        </authorList>
    </citation>
    <scope>NUCLEOTIDE SEQUENCE [LARGE SCALE GENOMIC DNA]</scope>
    <source>
        <strain evidence="3 4">RO10H11247</strain>
    </source>
</reference>
<sequence length="332" mass="38115">MIWSLLYLSLSLFHTVFSSSLSIDTLHFPSHFCSQTCFILVSFFFFFGGVMWYVYFLFCFFGGCWVGFEQFMHVVSWRHSWKMWWLLHVLITSRQMYKVIEMYYVCMAGGRSSQGMGSGQRGRKVLMKDYHGPESPQGNHQSSIILCRCCFIIKTSSLLSRQIHQFSSPYPYSSGAHEGPCFQVSNPHCNMVALMLVHPKKMRWRNVDSTSIMYVSTVCHLTQDSHQRGSLQRGNKTHILKYISFFSLIICNLRGSGAKADMVFHGLVAERYFKETESMHTAEKIKILLGCQKFVCDLTAAVATVTVDQIPAIFSVQQNCNLIAAECRLCYR</sequence>
<name>A0A0L6VS73_9BASI</name>
<keyword evidence="2" id="KW-0732">Signal</keyword>